<evidence type="ECO:0000313" key="6">
    <source>
        <dbReference type="Proteomes" id="UP001054837"/>
    </source>
</evidence>
<dbReference type="AlphaFoldDB" id="A0AAV4TAF4"/>
<accession>A0AAV4TAF4</accession>
<dbReference type="Proteomes" id="UP001054837">
    <property type="component" value="Unassembled WGS sequence"/>
</dbReference>
<evidence type="ECO:0000256" key="1">
    <source>
        <dbReference type="ARBA" id="ARBA00006484"/>
    </source>
</evidence>
<dbReference type="PANTHER" id="PTHR42808:SF3">
    <property type="entry name" value="HYDROXYSTEROID DEHYDROGENASE-LIKE PROTEIN 2"/>
    <property type="match status" value="1"/>
</dbReference>
<dbReference type="InterPro" id="IPR036527">
    <property type="entry name" value="SCP2_sterol-bd_dom_sf"/>
</dbReference>
<keyword evidence="2" id="KW-0521">NADP</keyword>
<evidence type="ECO:0000256" key="3">
    <source>
        <dbReference type="ARBA" id="ARBA00023002"/>
    </source>
</evidence>
<dbReference type="InterPro" id="IPR051935">
    <property type="entry name" value="HSDL2"/>
</dbReference>
<dbReference type="InterPro" id="IPR003033">
    <property type="entry name" value="SCP2_sterol-bd_dom"/>
</dbReference>
<dbReference type="Pfam" id="PF02036">
    <property type="entry name" value="SCP2"/>
    <property type="match status" value="1"/>
</dbReference>
<comment type="caution">
    <text evidence="5">The sequence shown here is derived from an EMBL/GenBank/DDBJ whole genome shotgun (WGS) entry which is preliminary data.</text>
</comment>
<organism evidence="5 6">
    <name type="scientific">Caerostris darwini</name>
    <dbReference type="NCBI Taxonomy" id="1538125"/>
    <lineage>
        <taxon>Eukaryota</taxon>
        <taxon>Metazoa</taxon>
        <taxon>Ecdysozoa</taxon>
        <taxon>Arthropoda</taxon>
        <taxon>Chelicerata</taxon>
        <taxon>Arachnida</taxon>
        <taxon>Araneae</taxon>
        <taxon>Araneomorphae</taxon>
        <taxon>Entelegynae</taxon>
        <taxon>Araneoidea</taxon>
        <taxon>Araneidae</taxon>
        <taxon>Caerostris</taxon>
    </lineage>
</organism>
<feature type="domain" description="SCP2" evidence="4">
    <location>
        <begin position="50"/>
        <end position="144"/>
    </location>
</feature>
<keyword evidence="3" id="KW-0560">Oxidoreductase</keyword>
<dbReference type="Gene3D" id="3.30.1050.10">
    <property type="entry name" value="SCP2 sterol-binding domain"/>
    <property type="match status" value="1"/>
</dbReference>
<protein>
    <submittedName>
        <fullName evidence="5">Hydroxysteroid dehydrogenase-like protein 2</fullName>
    </submittedName>
</protein>
<dbReference type="EMBL" id="BPLQ01009170">
    <property type="protein sequence ID" value="GIY42241.1"/>
    <property type="molecule type" value="Genomic_DNA"/>
</dbReference>
<evidence type="ECO:0000313" key="5">
    <source>
        <dbReference type="EMBL" id="GIY42241.1"/>
    </source>
</evidence>
<name>A0AAV4TAF4_9ARAC</name>
<comment type="similarity">
    <text evidence="1">Belongs to the short-chain dehydrogenases/reductases (SDR) family.</text>
</comment>
<proteinExistence type="inferred from homology"/>
<dbReference type="SUPFAM" id="SSF55718">
    <property type="entry name" value="SCP-like"/>
    <property type="match status" value="1"/>
</dbReference>
<keyword evidence="6" id="KW-1185">Reference proteome</keyword>
<dbReference type="GO" id="GO:0016491">
    <property type="term" value="F:oxidoreductase activity"/>
    <property type="evidence" value="ECO:0007669"/>
    <property type="project" value="UniProtKB-KW"/>
</dbReference>
<dbReference type="PANTHER" id="PTHR42808">
    <property type="entry name" value="HYDROXYSTEROID DEHYDROGENASE-LIKE PROTEIN 2"/>
    <property type="match status" value="1"/>
</dbReference>
<evidence type="ECO:0000256" key="2">
    <source>
        <dbReference type="ARBA" id="ARBA00022857"/>
    </source>
</evidence>
<reference evidence="5 6" key="1">
    <citation type="submission" date="2021-06" db="EMBL/GenBank/DDBJ databases">
        <title>Caerostris darwini draft genome.</title>
        <authorList>
            <person name="Kono N."/>
            <person name="Arakawa K."/>
        </authorList>
    </citation>
    <scope>NUCLEOTIDE SEQUENCE [LARGE SCALE GENOMIC DNA]</scope>
</reference>
<gene>
    <name evidence="5" type="primary">hsdl2</name>
    <name evidence="5" type="ORF">CDAR_247671</name>
</gene>
<sequence length="151" mass="16664">MSLIQQLSPDFFLPDEELKSFPNYEEFAVLYAAEKPTSPNSVESVFSKIKSTLNEELVSKTKDVYAFQITGPANEIIFVDMKNGPGEVGKGEPPAGKADVIFTMDLDSFMKMFSGTLKPTAAFMSGKLKLKGDMGLAIKLEKLMLKMKSHL</sequence>
<dbReference type="GO" id="GO:0005739">
    <property type="term" value="C:mitochondrion"/>
    <property type="evidence" value="ECO:0007669"/>
    <property type="project" value="TreeGrafter"/>
</dbReference>
<evidence type="ECO:0000259" key="4">
    <source>
        <dbReference type="Pfam" id="PF02036"/>
    </source>
</evidence>